<sequence>MIGNVTSAKTGGHRYYVCGGYQRKGKEFCSYVSWRKERAEEIVSNKLRTTLLRLLMDNNLEEEIRMYHNDKNKHVSVQQSNLEAEISFLKKKVQAIETDIKSGKGKPFHQEMLDEMNQELRVKMAEYEALAQGNTTVDVSEEYIASVKYDIRTFISLLDDEVANRQMLHQLAGKYISKLLIQRETKKMYLTRHFMYDDTVLFEKTIVIEW</sequence>
<gene>
    <name evidence="3" type="ORF">GCM10010916_23240</name>
</gene>
<comment type="caution">
    <text evidence="3">The sequence shown here is derived from an EMBL/GenBank/DDBJ whole genome shotgun (WGS) entry which is preliminary data.</text>
</comment>
<name>A0A917D3C8_9BACL</name>
<accession>A0A917D3C8</accession>
<organism evidence="3 4">
    <name type="scientific">Paenibacillus abyssi</name>
    <dbReference type="NCBI Taxonomy" id="1340531"/>
    <lineage>
        <taxon>Bacteria</taxon>
        <taxon>Bacillati</taxon>
        <taxon>Bacillota</taxon>
        <taxon>Bacilli</taxon>
        <taxon>Bacillales</taxon>
        <taxon>Paenibacillaceae</taxon>
        <taxon>Paenibacillus</taxon>
    </lineage>
</organism>
<evidence type="ECO:0000313" key="4">
    <source>
        <dbReference type="Proteomes" id="UP000644756"/>
    </source>
</evidence>
<dbReference type="EMBL" id="BMGR01000007">
    <property type="protein sequence ID" value="GGG05543.1"/>
    <property type="molecule type" value="Genomic_DNA"/>
</dbReference>
<feature type="domain" description="Recombinase zinc beta ribbon" evidence="2">
    <location>
        <begin position="8"/>
        <end position="48"/>
    </location>
</feature>
<proteinExistence type="predicted"/>
<reference evidence="3" key="2">
    <citation type="submission" date="2020-09" db="EMBL/GenBank/DDBJ databases">
        <authorList>
            <person name="Sun Q."/>
            <person name="Zhou Y."/>
        </authorList>
    </citation>
    <scope>NUCLEOTIDE SEQUENCE</scope>
    <source>
        <strain evidence="3">CGMCC 1.12987</strain>
    </source>
</reference>
<keyword evidence="4" id="KW-1185">Reference proteome</keyword>
<evidence type="ECO:0000313" key="3">
    <source>
        <dbReference type="EMBL" id="GGG05543.1"/>
    </source>
</evidence>
<reference evidence="3" key="1">
    <citation type="journal article" date="2014" name="Int. J. Syst. Evol. Microbiol.">
        <title>Complete genome sequence of Corynebacterium casei LMG S-19264T (=DSM 44701T), isolated from a smear-ripened cheese.</title>
        <authorList>
            <consortium name="US DOE Joint Genome Institute (JGI-PGF)"/>
            <person name="Walter F."/>
            <person name="Albersmeier A."/>
            <person name="Kalinowski J."/>
            <person name="Ruckert C."/>
        </authorList>
    </citation>
    <scope>NUCLEOTIDE SEQUENCE</scope>
    <source>
        <strain evidence="3">CGMCC 1.12987</strain>
    </source>
</reference>
<dbReference type="AlphaFoldDB" id="A0A917D3C8"/>
<evidence type="ECO:0000259" key="2">
    <source>
        <dbReference type="Pfam" id="PF13408"/>
    </source>
</evidence>
<protein>
    <recommendedName>
        <fullName evidence="2">Recombinase zinc beta ribbon domain-containing protein</fullName>
    </recommendedName>
</protein>
<dbReference type="Proteomes" id="UP000644756">
    <property type="component" value="Unassembled WGS sequence"/>
</dbReference>
<dbReference type="InterPro" id="IPR025827">
    <property type="entry name" value="Zn_ribbon_recom_dom"/>
</dbReference>
<feature type="coiled-coil region" evidence="1">
    <location>
        <begin position="79"/>
        <end position="130"/>
    </location>
</feature>
<dbReference type="Pfam" id="PF13408">
    <property type="entry name" value="Zn_ribbon_recom"/>
    <property type="match status" value="1"/>
</dbReference>
<keyword evidence="1" id="KW-0175">Coiled coil</keyword>
<evidence type="ECO:0000256" key="1">
    <source>
        <dbReference type="SAM" id="Coils"/>
    </source>
</evidence>